<dbReference type="PROSITE" id="PS50198">
    <property type="entry name" value="PPIC_PPIASE_2"/>
    <property type="match status" value="1"/>
</dbReference>
<evidence type="ECO:0000313" key="9">
    <source>
        <dbReference type="Proteomes" id="UP000054408"/>
    </source>
</evidence>
<dbReference type="InterPro" id="IPR036020">
    <property type="entry name" value="WW_dom_sf"/>
</dbReference>
<feature type="domain" description="WW" evidence="6">
    <location>
        <begin position="6"/>
        <end position="40"/>
    </location>
</feature>
<evidence type="ECO:0000313" key="8">
    <source>
        <dbReference type="EMBL" id="KNC48687.1"/>
    </source>
</evidence>
<keyword evidence="9" id="KW-1185">Reference proteome</keyword>
<dbReference type="Gene3D" id="2.20.70.10">
    <property type="match status" value="1"/>
</dbReference>
<protein>
    <recommendedName>
        <fullName evidence="5">Peptidyl-prolyl cis-trans isomerase</fullName>
        <ecNumber evidence="5">5.2.1.8</ecNumber>
    </recommendedName>
</protein>
<dbReference type="PANTHER" id="PTHR10657:SF4">
    <property type="entry name" value="PEPTIDYL-PROLYL CIS-TRANS ISOMERASE-RELATED"/>
    <property type="match status" value="1"/>
</dbReference>
<dbReference type="GO" id="GO:0005634">
    <property type="term" value="C:nucleus"/>
    <property type="evidence" value="ECO:0007669"/>
    <property type="project" value="TreeGrafter"/>
</dbReference>
<evidence type="ECO:0000259" key="7">
    <source>
        <dbReference type="PROSITE" id="PS50198"/>
    </source>
</evidence>
<organism evidence="8 9">
    <name type="scientific">Thecamonas trahens ATCC 50062</name>
    <dbReference type="NCBI Taxonomy" id="461836"/>
    <lineage>
        <taxon>Eukaryota</taxon>
        <taxon>Apusozoa</taxon>
        <taxon>Apusomonadida</taxon>
        <taxon>Apusomonadidae</taxon>
        <taxon>Thecamonas</taxon>
    </lineage>
</organism>
<dbReference type="eggNOG" id="KOG3259">
    <property type="taxonomic scope" value="Eukaryota"/>
</dbReference>
<dbReference type="PANTHER" id="PTHR10657">
    <property type="entry name" value="PEPTIDYL-PROLYL CIS-TRANS ISOMERASE"/>
    <property type="match status" value="1"/>
</dbReference>
<dbReference type="Proteomes" id="UP000054408">
    <property type="component" value="Unassembled WGS sequence"/>
</dbReference>
<dbReference type="GO" id="GO:0005829">
    <property type="term" value="C:cytosol"/>
    <property type="evidence" value="ECO:0007669"/>
    <property type="project" value="TreeGrafter"/>
</dbReference>
<reference evidence="8 9" key="1">
    <citation type="submission" date="2010-05" db="EMBL/GenBank/DDBJ databases">
        <title>The Genome Sequence of Thecamonas trahens ATCC 50062.</title>
        <authorList>
            <consortium name="The Broad Institute Genome Sequencing Platform"/>
            <person name="Russ C."/>
            <person name="Cuomo C."/>
            <person name="Shea T."/>
            <person name="Young S.K."/>
            <person name="Zeng Q."/>
            <person name="Koehrsen M."/>
            <person name="Haas B."/>
            <person name="Borodovsky M."/>
            <person name="Guigo R."/>
            <person name="Alvarado L."/>
            <person name="Berlin A."/>
            <person name="Bochicchio J."/>
            <person name="Borenstein D."/>
            <person name="Chapman S."/>
            <person name="Chen Z."/>
            <person name="Freedman E."/>
            <person name="Gellesch M."/>
            <person name="Goldberg J."/>
            <person name="Griggs A."/>
            <person name="Gujja S."/>
            <person name="Heilman E."/>
            <person name="Heiman D."/>
            <person name="Hepburn T."/>
            <person name="Howarth C."/>
            <person name="Jen D."/>
            <person name="Larson L."/>
            <person name="Mehta T."/>
            <person name="Park D."/>
            <person name="Pearson M."/>
            <person name="Roberts A."/>
            <person name="Saif S."/>
            <person name="Shenoy N."/>
            <person name="Sisk P."/>
            <person name="Stolte C."/>
            <person name="Sykes S."/>
            <person name="Thomson T."/>
            <person name="Walk T."/>
            <person name="White J."/>
            <person name="Yandava C."/>
            <person name="Burger G."/>
            <person name="Gray M.W."/>
            <person name="Holland P.W.H."/>
            <person name="King N."/>
            <person name="Lang F.B.F."/>
            <person name="Roger A.J."/>
            <person name="Ruiz-Trillo I."/>
            <person name="Lander E."/>
            <person name="Nusbaum C."/>
        </authorList>
    </citation>
    <scope>NUCLEOTIDE SEQUENCE [LARGE SCALE GENOMIC DNA]</scope>
    <source>
        <strain evidence="8 9">ATCC 50062</strain>
    </source>
</reference>
<dbReference type="RefSeq" id="XP_013762743.1">
    <property type="nucleotide sequence ID" value="XM_013907289.1"/>
</dbReference>
<dbReference type="InterPro" id="IPR046357">
    <property type="entry name" value="PPIase_dom_sf"/>
</dbReference>
<evidence type="ECO:0000256" key="4">
    <source>
        <dbReference type="PROSITE-ProRule" id="PRU00278"/>
    </source>
</evidence>
<evidence type="ECO:0000256" key="1">
    <source>
        <dbReference type="ARBA" id="ARBA00000971"/>
    </source>
</evidence>
<gene>
    <name evidence="8" type="ORF">AMSG_00464</name>
</gene>
<evidence type="ECO:0000256" key="3">
    <source>
        <dbReference type="ARBA" id="ARBA00023235"/>
    </source>
</evidence>
<dbReference type="Gene3D" id="3.10.50.40">
    <property type="match status" value="1"/>
</dbReference>
<evidence type="ECO:0000256" key="2">
    <source>
        <dbReference type="ARBA" id="ARBA00023110"/>
    </source>
</evidence>
<dbReference type="Pfam" id="PF00639">
    <property type="entry name" value="Rotamase"/>
    <property type="match status" value="1"/>
</dbReference>
<dbReference type="AlphaFoldDB" id="A0A0L0D8I8"/>
<proteinExistence type="predicted"/>
<dbReference type="GO" id="GO:0060255">
    <property type="term" value="P:regulation of macromolecule metabolic process"/>
    <property type="evidence" value="ECO:0007669"/>
    <property type="project" value="UniProtKB-ARBA"/>
</dbReference>
<dbReference type="CDD" id="cd00201">
    <property type="entry name" value="WW"/>
    <property type="match status" value="1"/>
</dbReference>
<feature type="domain" description="PpiC" evidence="7">
    <location>
        <begin position="50"/>
        <end position="161"/>
    </location>
</feature>
<name>A0A0L0D8I8_THETB</name>
<dbReference type="InterPro" id="IPR000297">
    <property type="entry name" value="PPIase_PpiC"/>
</dbReference>
<dbReference type="OrthoDB" id="2530521at2759"/>
<accession>A0A0L0D8I8</accession>
<sequence length="161" mass="17839">MSEFESSLPLGWSAHTSASHGKTYYFNEFTGETRWRRPKPAAPLNPHAPNGKVRVSHILAKHAGSRRAVARGEPVTRSLDEAKERIARIRDDIVAKRMTFFDAAYKYSDCSSSKRGGDVGEFVRQGQMQEAFANAAFQLELGELSDVVVSKSGVHIMVRTA</sequence>
<dbReference type="EC" id="5.2.1.8" evidence="5"/>
<dbReference type="PROSITE" id="PS50020">
    <property type="entry name" value="WW_DOMAIN_2"/>
    <property type="match status" value="1"/>
</dbReference>
<keyword evidence="2 4" id="KW-0697">Rotamase</keyword>
<dbReference type="InterPro" id="IPR051370">
    <property type="entry name" value="PPIase_Pin1"/>
</dbReference>
<dbReference type="GO" id="GO:0003755">
    <property type="term" value="F:peptidyl-prolyl cis-trans isomerase activity"/>
    <property type="evidence" value="ECO:0007669"/>
    <property type="project" value="UniProtKB-UniRule"/>
</dbReference>
<dbReference type="SMART" id="SM00456">
    <property type="entry name" value="WW"/>
    <property type="match status" value="1"/>
</dbReference>
<evidence type="ECO:0000256" key="5">
    <source>
        <dbReference type="RuleBase" id="RU363014"/>
    </source>
</evidence>
<dbReference type="STRING" id="461836.A0A0L0D8I8"/>
<dbReference type="SUPFAM" id="SSF54534">
    <property type="entry name" value="FKBP-like"/>
    <property type="match status" value="1"/>
</dbReference>
<dbReference type="GO" id="GO:0080090">
    <property type="term" value="P:regulation of primary metabolic process"/>
    <property type="evidence" value="ECO:0007669"/>
    <property type="project" value="UniProtKB-ARBA"/>
</dbReference>
<dbReference type="Pfam" id="PF00397">
    <property type="entry name" value="WW"/>
    <property type="match status" value="1"/>
</dbReference>
<dbReference type="GeneID" id="25560272"/>
<evidence type="ECO:0000259" key="6">
    <source>
        <dbReference type="PROSITE" id="PS50020"/>
    </source>
</evidence>
<comment type="catalytic activity">
    <reaction evidence="1 5">
        <text>[protein]-peptidylproline (omega=180) = [protein]-peptidylproline (omega=0)</text>
        <dbReference type="Rhea" id="RHEA:16237"/>
        <dbReference type="Rhea" id="RHEA-COMP:10747"/>
        <dbReference type="Rhea" id="RHEA-COMP:10748"/>
        <dbReference type="ChEBI" id="CHEBI:83833"/>
        <dbReference type="ChEBI" id="CHEBI:83834"/>
        <dbReference type="EC" id="5.2.1.8"/>
    </reaction>
</comment>
<dbReference type="EMBL" id="GL349434">
    <property type="protein sequence ID" value="KNC48687.1"/>
    <property type="molecule type" value="Genomic_DNA"/>
</dbReference>
<keyword evidence="3 4" id="KW-0413">Isomerase</keyword>
<dbReference type="InterPro" id="IPR001202">
    <property type="entry name" value="WW_dom"/>
</dbReference>
<dbReference type="SUPFAM" id="SSF51045">
    <property type="entry name" value="WW domain"/>
    <property type="match status" value="1"/>
</dbReference>